<feature type="compositionally biased region" description="Low complexity" evidence="1">
    <location>
        <begin position="234"/>
        <end position="248"/>
    </location>
</feature>
<evidence type="ECO:0000313" key="2">
    <source>
        <dbReference type="EMBL" id="KAK2031602.1"/>
    </source>
</evidence>
<evidence type="ECO:0000256" key="1">
    <source>
        <dbReference type="SAM" id="MobiDB-lite"/>
    </source>
</evidence>
<keyword evidence="3" id="KW-1185">Reference proteome</keyword>
<name>A0AAD9M4H4_9PEZI</name>
<comment type="caution">
    <text evidence="2">The sequence shown here is derived from an EMBL/GenBank/DDBJ whole genome shotgun (WGS) entry which is preliminary data.</text>
</comment>
<proteinExistence type="predicted"/>
<evidence type="ECO:0000313" key="3">
    <source>
        <dbReference type="Proteomes" id="UP001232148"/>
    </source>
</evidence>
<dbReference type="AlphaFoldDB" id="A0AAD9M4H4"/>
<protein>
    <submittedName>
        <fullName evidence="2">Uncharacterized protein</fullName>
    </submittedName>
</protein>
<sequence>MSFEVISNNCLWFNFKTQEDMSAFNPNAFLLGQLLKTSVTKFKVMREKPFIEFVIHGKRAEDMDSPDISLFASLNIPEESYRLSKRSGRIRVGFESTKDAWKVIEKYEKNPDAFVWNFCSATAKAIDIRAFPVYCAICSAPGHMKEALKEKRCRTCILENKSGGAVRHEVWSGDCHARARMEMLDKCERYARLIPYWVTAERKAAEKIGQLSTDNPSGHGSDAIPATDANHPGSPMSPTQQQMSSYIDIDIDVDDFDSPSENGLVNSGDGNDDTTIPIDSLNLSCVDENIPEEIETCATPEDPPAYGT</sequence>
<feature type="region of interest" description="Disordered" evidence="1">
    <location>
        <begin position="210"/>
        <end position="275"/>
    </location>
</feature>
<reference evidence="2" key="1">
    <citation type="submission" date="2021-06" db="EMBL/GenBank/DDBJ databases">
        <title>Comparative genomics, transcriptomics and evolutionary studies reveal genomic signatures of adaptation to plant cell wall in hemibiotrophic fungi.</title>
        <authorList>
            <consortium name="DOE Joint Genome Institute"/>
            <person name="Baroncelli R."/>
            <person name="Diaz J.F."/>
            <person name="Benocci T."/>
            <person name="Peng M."/>
            <person name="Battaglia E."/>
            <person name="Haridas S."/>
            <person name="Andreopoulos W."/>
            <person name="Labutti K."/>
            <person name="Pangilinan J."/>
            <person name="Floch G.L."/>
            <person name="Makela M.R."/>
            <person name="Henrissat B."/>
            <person name="Grigoriev I.V."/>
            <person name="Crouch J.A."/>
            <person name="De Vries R.P."/>
            <person name="Sukno S.A."/>
            <person name="Thon M.R."/>
        </authorList>
    </citation>
    <scope>NUCLEOTIDE SEQUENCE</scope>
    <source>
        <strain evidence="2">MAFF235873</strain>
    </source>
</reference>
<accession>A0AAD9M4H4</accession>
<feature type="compositionally biased region" description="Polar residues" evidence="1">
    <location>
        <begin position="259"/>
        <end position="269"/>
    </location>
</feature>
<dbReference type="Proteomes" id="UP001232148">
    <property type="component" value="Unassembled WGS sequence"/>
</dbReference>
<feature type="compositionally biased region" description="Acidic residues" evidence="1">
    <location>
        <begin position="249"/>
        <end position="258"/>
    </location>
</feature>
<gene>
    <name evidence="2" type="ORF">LX32DRAFT_691474</name>
</gene>
<organism evidence="2 3">
    <name type="scientific">Colletotrichum zoysiae</name>
    <dbReference type="NCBI Taxonomy" id="1216348"/>
    <lineage>
        <taxon>Eukaryota</taxon>
        <taxon>Fungi</taxon>
        <taxon>Dikarya</taxon>
        <taxon>Ascomycota</taxon>
        <taxon>Pezizomycotina</taxon>
        <taxon>Sordariomycetes</taxon>
        <taxon>Hypocreomycetidae</taxon>
        <taxon>Glomerellales</taxon>
        <taxon>Glomerellaceae</taxon>
        <taxon>Colletotrichum</taxon>
        <taxon>Colletotrichum graminicola species complex</taxon>
    </lineage>
</organism>
<dbReference type="EMBL" id="MU842838">
    <property type="protein sequence ID" value="KAK2031602.1"/>
    <property type="molecule type" value="Genomic_DNA"/>
</dbReference>